<dbReference type="PANTHER" id="PTHR48111:SF32">
    <property type="entry name" value="STAGE 0 SPORULATION PROTEIN A HOMOLOG"/>
    <property type="match status" value="1"/>
</dbReference>
<accession>A0ABV3Q442</accession>
<dbReference type="PANTHER" id="PTHR48111">
    <property type="entry name" value="REGULATOR OF RPOS"/>
    <property type="match status" value="1"/>
</dbReference>
<evidence type="ECO:0000313" key="11">
    <source>
        <dbReference type="Proteomes" id="UP001556040"/>
    </source>
</evidence>
<sequence>MYSILVLEDDNEIRELISEFLLTQQYKVELASDGLEGLTLFQKNDFDLVITDVMMPNMDGFQLSQLIRQNSDIPIIMLTALEDDLDQLKGFETGVDDYITKPFSFDILIKRVEAVLRRNNRTKENVQGQLTFENLVMNVPSFEAYEDNQLINLTTKEFELLHYLMENKGQVIPREAMINRLWGYNYSGDTRVIDTHIKNLRRKLNGDYIKTVKGIGYKIHD</sequence>
<dbReference type="RefSeq" id="WP_367779567.1">
    <property type="nucleotide sequence ID" value="NZ_JBFMIA010000007.1"/>
</dbReference>
<dbReference type="PROSITE" id="PS51755">
    <property type="entry name" value="OMPR_PHOB"/>
    <property type="match status" value="1"/>
</dbReference>
<dbReference type="SMART" id="SM00448">
    <property type="entry name" value="REC"/>
    <property type="match status" value="1"/>
</dbReference>
<dbReference type="Gene3D" id="3.40.50.2300">
    <property type="match status" value="1"/>
</dbReference>
<dbReference type="PROSITE" id="PS50110">
    <property type="entry name" value="RESPONSE_REGULATORY"/>
    <property type="match status" value="1"/>
</dbReference>
<dbReference type="SMART" id="SM00862">
    <property type="entry name" value="Trans_reg_C"/>
    <property type="match status" value="1"/>
</dbReference>
<dbReference type="SUPFAM" id="SSF52172">
    <property type="entry name" value="CheY-like"/>
    <property type="match status" value="1"/>
</dbReference>
<keyword evidence="4 7" id="KW-0238">DNA-binding</keyword>
<proteinExistence type="predicted"/>
<feature type="domain" description="Response regulatory" evidence="8">
    <location>
        <begin position="3"/>
        <end position="116"/>
    </location>
</feature>
<dbReference type="Gene3D" id="1.10.10.10">
    <property type="entry name" value="Winged helix-like DNA-binding domain superfamily/Winged helix DNA-binding domain"/>
    <property type="match status" value="1"/>
</dbReference>
<comment type="caution">
    <text evidence="10">The sequence shown here is derived from an EMBL/GenBank/DDBJ whole genome shotgun (WGS) entry which is preliminary data.</text>
</comment>
<dbReference type="Proteomes" id="UP001556040">
    <property type="component" value="Unassembled WGS sequence"/>
</dbReference>
<dbReference type="InterPro" id="IPR001789">
    <property type="entry name" value="Sig_transdc_resp-reg_receiver"/>
</dbReference>
<evidence type="ECO:0000256" key="7">
    <source>
        <dbReference type="PROSITE-ProRule" id="PRU01091"/>
    </source>
</evidence>
<keyword evidence="2" id="KW-0902">Two-component regulatory system</keyword>
<evidence type="ECO:0000259" key="9">
    <source>
        <dbReference type="PROSITE" id="PS51755"/>
    </source>
</evidence>
<feature type="DNA-binding region" description="OmpR/PhoB-type" evidence="7">
    <location>
        <begin position="127"/>
        <end position="221"/>
    </location>
</feature>
<gene>
    <name evidence="10" type="ORF">AB1471_09730</name>
</gene>
<name>A0ABV3Q442_9BACL</name>
<dbReference type="EMBL" id="JBFMIA010000007">
    <property type="protein sequence ID" value="MEW9502077.1"/>
    <property type="molecule type" value="Genomic_DNA"/>
</dbReference>
<protein>
    <submittedName>
        <fullName evidence="10">Response regulator transcription factor</fullName>
    </submittedName>
</protein>
<reference evidence="10 11" key="1">
    <citation type="journal article" date="1979" name="Int. J. Syst. Evol. Microbiol.">
        <title>Bacillus globisporus subsp. marinus subsp. nov.</title>
        <authorList>
            <person name="Liu H."/>
        </authorList>
    </citation>
    <scope>NUCLEOTIDE SEQUENCE [LARGE SCALE GENOMIC DNA]</scope>
    <source>
        <strain evidence="10 11">DSM 1297</strain>
    </source>
</reference>
<evidence type="ECO:0000313" key="10">
    <source>
        <dbReference type="EMBL" id="MEW9502077.1"/>
    </source>
</evidence>
<evidence type="ECO:0000256" key="3">
    <source>
        <dbReference type="ARBA" id="ARBA00023015"/>
    </source>
</evidence>
<feature type="domain" description="OmpR/PhoB-type" evidence="9">
    <location>
        <begin position="127"/>
        <end position="221"/>
    </location>
</feature>
<keyword evidence="1 6" id="KW-0597">Phosphoprotein</keyword>
<evidence type="ECO:0000256" key="2">
    <source>
        <dbReference type="ARBA" id="ARBA00023012"/>
    </source>
</evidence>
<dbReference type="InterPro" id="IPR039420">
    <property type="entry name" value="WalR-like"/>
</dbReference>
<feature type="modified residue" description="4-aspartylphosphate" evidence="6">
    <location>
        <position position="52"/>
    </location>
</feature>
<keyword evidence="3" id="KW-0805">Transcription regulation</keyword>
<dbReference type="Pfam" id="PF00072">
    <property type="entry name" value="Response_reg"/>
    <property type="match status" value="1"/>
</dbReference>
<evidence type="ECO:0000256" key="1">
    <source>
        <dbReference type="ARBA" id="ARBA00022553"/>
    </source>
</evidence>
<evidence type="ECO:0000256" key="5">
    <source>
        <dbReference type="ARBA" id="ARBA00023163"/>
    </source>
</evidence>
<evidence type="ECO:0000256" key="4">
    <source>
        <dbReference type="ARBA" id="ARBA00023125"/>
    </source>
</evidence>
<organism evidence="10 11">
    <name type="scientific">Jeotgalibacillus marinus</name>
    <dbReference type="NCBI Taxonomy" id="86667"/>
    <lineage>
        <taxon>Bacteria</taxon>
        <taxon>Bacillati</taxon>
        <taxon>Bacillota</taxon>
        <taxon>Bacilli</taxon>
        <taxon>Bacillales</taxon>
        <taxon>Caryophanaceae</taxon>
        <taxon>Jeotgalibacillus</taxon>
    </lineage>
</organism>
<keyword evidence="5" id="KW-0804">Transcription</keyword>
<dbReference type="Pfam" id="PF00486">
    <property type="entry name" value="Trans_reg_C"/>
    <property type="match status" value="1"/>
</dbReference>
<dbReference type="CDD" id="cd00383">
    <property type="entry name" value="trans_reg_C"/>
    <property type="match status" value="1"/>
</dbReference>
<evidence type="ECO:0000256" key="6">
    <source>
        <dbReference type="PROSITE-ProRule" id="PRU00169"/>
    </source>
</evidence>
<dbReference type="InterPro" id="IPR036388">
    <property type="entry name" value="WH-like_DNA-bd_sf"/>
</dbReference>
<dbReference type="InterPro" id="IPR001867">
    <property type="entry name" value="OmpR/PhoB-type_DNA-bd"/>
</dbReference>
<dbReference type="CDD" id="cd17574">
    <property type="entry name" value="REC_OmpR"/>
    <property type="match status" value="1"/>
</dbReference>
<dbReference type="InterPro" id="IPR011006">
    <property type="entry name" value="CheY-like_superfamily"/>
</dbReference>
<keyword evidence="11" id="KW-1185">Reference proteome</keyword>
<evidence type="ECO:0000259" key="8">
    <source>
        <dbReference type="PROSITE" id="PS50110"/>
    </source>
</evidence>